<proteinExistence type="predicted"/>
<dbReference type="PANTHER" id="PTHR36617:SF15">
    <property type="entry name" value="REVERSE TRANSCRIPTASE ZINC-BINDING DOMAIN-CONTAINING PROTEIN"/>
    <property type="match status" value="1"/>
</dbReference>
<feature type="domain" description="Reverse transcriptase zinc-binding" evidence="1">
    <location>
        <begin position="110"/>
        <end position="176"/>
    </location>
</feature>
<protein>
    <recommendedName>
        <fullName evidence="1">Reverse transcriptase zinc-binding domain-containing protein</fullName>
    </recommendedName>
</protein>
<name>A0A2N9J7J8_FAGSY</name>
<sequence>MEPSRKLYGDKWWMDVKVGNGVRIRFWHDRWCGMEPLKVTFPELFSIARDKEASIADLMSFGTGMLHWDLSFTRSVHDWELESLTSFMDLIYVSPLRGTGEDQLCWERPSNHLIWKTKTPPRVAFFSWTAALGKVLIIDNLRKRGLILQDWCCMCKQSGESVDHLFLHCLVATDLWSLVFGMFGVQWVMPHTVLDLFHGWLGKLGRHGPTLVWKMIPHCLIWCLWRERNARHFEDSERSIPELKLFFFQTLLEWVVGSGVYSIHSIVELIDLCTF</sequence>
<accession>A0A2N9J7J8</accession>
<evidence type="ECO:0000313" key="2">
    <source>
        <dbReference type="EMBL" id="SPD32493.1"/>
    </source>
</evidence>
<organism evidence="2">
    <name type="scientific">Fagus sylvatica</name>
    <name type="common">Beechnut</name>
    <dbReference type="NCBI Taxonomy" id="28930"/>
    <lineage>
        <taxon>Eukaryota</taxon>
        <taxon>Viridiplantae</taxon>
        <taxon>Streptophyta</taxon>
        <taxon>Embryophyta</taxon>
        <taxon>Tracheophyta</taxon>
        <taxon>Spermatophyta</taxon>
        <taxon>Magnoliopsida</taxon>
        <taxon>eudicotyledons</taxon>
        <taxon>Gunneridae</taxon>
        <taxon>Pentapetalae</taxon>
        <taxon>rosids</taxon>
        <taxon>fabids</taxon>
        <taxon>Fagales</taxon>
        <taxon>Fagaceae</taxon>
        <taxon>Fagus</taxon>
    </lineage>
</organism>
<evidence type="ECO:0000259" key="1">
    <source>
        <dbReference type="Pfam" id="PF13966"/>
    </source>
</evidence>
<gene>
    <name evidence="2" type="ORF">FSB_LOCUS60375</name>
</gene>
<dbReference type="InterPro" id="IPR026960">
    <property type="entry name" value="RVT-Znf"/>
</dbReference>
<dbReference type="PANTHER" id="PTHR36617">
    <property type="entry name" value="PROTEIN, PUTATIVE-RELATED"/>
    <property type="match status" value="1"/>
</dbReference>
<dbReference type="EMBL" id="OIVN01006406">
    <property type="protein sequence ID" value="SPD32493.1"/>
    <property type="molecule type" value="Genomic_DNA"/>
</dbReference>
<dbReference type="Pfam" id="PF13966">
    <property type="entry name" value="zf-RVT"/>
    <property type="match status" value="1"/>
</dbReference>
<dbReference type="AlphaFoldDB" id="A0A2N9J7J8"/>
<reference evidence="2" key="1">
    <citation type="submission" date="2018-02" db="EMBL/GenBank/DDBJ databases">
        <authorList>
            <person name="Cohen D.B."/>
            <person name="Kent A.D."/>
        </authorList>
    </citation>
    <scope>NUCLEOTIDE SEQUENCE</scope>
</reference>